<dbReference type="AlphaFoldDB" id="A0AAE0H1J6"/>
<sequence length="368" mass="40409">MEALPIFLDKLVPEFAAIIISVTMVLIFGEVLPQAVCSRNGLAIGANLSFLVRILSFVCYPLAKPIAKVLDVVLGEAEKEELRRAELKELVKLQSMAEGGKLVVDEVTIIHGALDMKEKTVGQVMQPIEKVFMLERNQVYDEALVRELLGQGHSRVPVYSETKDKIMGQILVKNLLGVSTNGSVRVKDLPLRQVHAVDVGKPLYDALNLFQRGKSHLAVVRNQSEVVGIATLEDIMEELIQEEIVDETDVYVDVNTQERVASRADSSNNSSSDDAATSGQFREISRRRNSLTMSGLRPGLSGALSPQIIPSQSATIMDSRRLPGPSQLGRARSMTSRDWDQTFPVLSQSVYSPQGSQTDLATPLLDET</sequence>
<dbReference type="Pfam" id="PF01595">
    <property type="entry name" value="CNNM"/>
    <property type="match status" value="1"/>
</dbReference>
<evidence type="ECO:0000256" key="8">
    <source>
        <dbReference type="SAM" id="MobiDB-lite"/>
    </source>
</evidence>
<feature type="region of interest" description="Disordered" evidence="8">
    <location>
        <begin position="261"/>
        <end position="288"/>
    </location>
</feature>
<organism evidence="12 13">
    <name type="scientific">Cymbomonas tetramitiformis</name>
    <dbReference type="NCBI Taxonomy" id="36881"/>
    <lineage>
        <taxon>Eukaryota</taxon>
        <taxon>Viridiplantae</taxon>
        <taxon>Chlorophyta</taxon>
        <taxon>Pyramimonadophyceae</taxon>
        <taxon>Pyramimonadales</taxon>
        <taxon>Pyramimonadaceae</taxon>
        <taxon>Cymbomonas</taxon>
    </lineage>
</organism>
<dbReference type="InterPro" id="IPR002550">
    <property type="entry name" value="CNNM"/>
</dbReference>
<dbReference type="PROSITE" id="PS51371">
    <property type="entry name" value="CBS"/>
    <property type="match status" value="1"/>
</dbReference>
<accession>A0AAE0H1J6</accession>
<name>A0AAE0H1J6_9CHLO</name>
<dbReference type="GO" id="GO:0005737">
    <property type="term" value="C:cytoplasm"/>
    <property type="evidence" value="ECO:0007669"/>
    <property type="project" value="TreeGrafter"/>
</dbReference>
<evidence type="ECO:0000256" key="2">
    <source>
        <dbReference type="ARBA" id="ARBA00022692"/>
    </source>
</evidence>
<evidence type="ECO:0000313" key="13">
    <source>
        <dbReference type="Proteomes" id="UP001190700"/>
    </source>
</evidence>
<feature type="compositionally biased region" description="Low complexity" evidence="8">
    <location>
        <begin position="263"/>
        <end position="278"/>
    </location>
</feature>
<evidence type="ECO:0000256" key="3">
    <source>
        <dbReference type="ARBA" id="ARBA00022737"/>
    </source>
</evidence>
<dbReference type="InterPro" id="IPR046342">
    <property type="entry name" value="CBS_dom_sf"/>
</dbReference>
<reference evidence="12 13" key="1">
    <citation type="journal article" date="2015" name="Genome Biol. Evol.">
        <title>Comparative Genomics of a Bacterivorous Green Alga Reveals Evolutionary Causalities and Consequences of Phago-Mixotrophic Mode of Nutrition.</title>
        <authorList>
            <person name="Burns J.A."/>
            <person name="Paasch A."/>
            <person name="Narechania A."/>
            <person name="Kim E."/>
        </authorList>
    </citation>
    <scope>NUCLEOTIDE SEQUENCE [LARGE SCALE GENOMIC DNA]</scope>
    <source>
        <strain evidence="12 13">PLY_AMNH</strain>
    </source>
</reference>
<proteinExistence type="predicted"/>
<dbReference type="GO" id="GO:0010960">
    <property type="term" value="P:magnesium ion homeostasis"/>
    <property type="evidence" value="ECO:0007669"/>
    <property type="project" value="InterPro"/>
</dbReference>
<evidence type="ECO:0000256" key="4">
    <source>
        <dbReference type="ARBA" id="ARBA00022989"/>
    </source>
</evidence>
<feature type="domain" description="CBS" evidence="10">
    <location>
        <begin position="190"/>
        <end position="247"/>
    </location>
</feature>
<evidence type="ECO:0000256" key="9">
    <source>
        <dbReference type="SAM" id="Phobius"/>
    </source>
</evidence>
<gene>
    <name evidence="12" type="ORF">CYMTET_4263</name>
</gene>
<dbReference type="InterPro" id="IPR045095">
    <property type="entry name" value="ACDP"/>
</dbReference>
<evidence type="ECO:0000256" key="5">
    <source>
        <dbReference type="ARBA" id="ARBA00023136"/>
    </source>
</evidence>
<dbReference type="CDD" id="cd04590">
    <property type="entry name" value="CBS_pair_CorC_HlyC_assoc"/>
    <property type="match status" value="1"/>
</dbReference>
<dbReference type="FunFam" id="3.10.580.10:FF:000006">
    <property type="entry name" value="DUF21 and CBS domain protein"/>
    <property type="match status" value="1"/>
</dbReference>
<dbReference type="PANTHER" id="PTHR12064:SF97">
    <property type="entry name" value="METAL TRANSPORTER CNNM-5"/>
    <property type="match status" value="1"/>
</dbReference>
<dbReference type="PROSITE" id="PS51846">
    <property type="entry name" value="CNNM"/>
    <property type="match status" value="1"/>
</dbReference>
<dbReference type="InterPro" id="IPR000644">
    <property type="entry name" value="CBS_dom"/>
</dbReference>
<comment type="caution">
    <text evidence="12">The sequence shown here is derived from an EMBL/GenBank/DDBJ whole genome shotgun (WGS) entry which is preliminary data.</text>
</comment>
<keyword evidence="2 7" id="KW-0812">Transmembrane</keyword>
<dbReference type="Gene3D" id="3.10.580.10">
    <property type="entry name" value="CBS-domain"/>
    <property type="match status" value="1"/>
</dbReference>
<comment type="subcellular location">
    <subcellularLocation>
        <location evidence="1">Membrane</location>
        <topology evidence="1">Multi-pass membrane protein</topology>
    </subcellularLocation>
</comment>
<dbReference type="Proteomes" id="UP001190700">
    <property type="component" value="Unassembled WGS sequence"/>
</dbReference>
<feature type="domain" description="CNNM transmembrane" evidence="11">
    <location>
        <begin position="1"/>
        <end position="106"/>
    </location>
</feature>
<protein>
    <submittedName>
        <fullName evidence="12">Uncharacterized protein</fullName>
    </submittedName>
</protein>
<keyword evidence="5 7" id="KW-0472">Membrane</keyword>
<dbReference type="Pfam" id="PF00571">
    <property type="entry name" value="CBS"/>
    <property type="match status" value="1"/>
</dbReference>
<keyword evidence="6" id="KW-0129">CBS domain</keyword>
<dbReference type="InterPro" id="IPR044751">
    <property type="entry name" value="Ion_transp-like_CBS"/>
</dbReference>
<evidence type="ECO:0000259" key="11">
    <source>
        <dbReference type="PROSITE" id="PS51846"/>
    </source>
</evidence>
<dbReference type="GO" id="GO:0016020">
    <property type="term" value="C:membrane"/>
    <property type="evidence" value="ECO:0007669"/>
    <property type="project" value="UniProtKB-SubCell"/>
</dbReference>
<evidence type="ECO:0000313" key="12">
    <source>
        <dbReference type="EMBL" id="KAK3288262.1"/>
    </source>
</evidence>
<evidence type="ECO:0000259" key="10">
    <source>
        <dbReference type="PROSITE" id="PS51371"/>
    </source>
</evidence>
<feature type="transmembrane region" description="Helical" evidence="9">
    <location>
        <begin position="44"/>
        <end position="63"/>
    </location>
</feature>
<feature type="region of interest" description="Disordered" evidence="8">
    <location>
        <begin position="318"/>
        <end position="337"/>
    </location>
</feature>
<evidence type="ECO:0000256" key="1">
    <source>
        <dbReference type="ARBA" id="ARBA00004141"/>
    </source>
</evidence>
<dbReference type="GO" id="GO:0030026">
    <property type="term" value="P:intracellular manganese ion homeostasis"/>
    <property type="evidence" value="ECO:0007669"/>
    <property type="project" value="TreeGrafter"/>
</dbReference>
<evidence type="ECO:0000256" key="7">
    <source>
        <dbReference type="PROSITE-ProRule" id="PRU01193"/>
    </source>
</evidence>
<evidence type="ECO:0000256" key="6">
    <source>
        <dbReference type="PROSITE-ProRule" id="PRU00703"/>
    </source>
</evidence>
<keyword evidence="4 7" id="KW-1133">Transmembrane helix</keyword>
<keyword evidence="13" id="KW-1185">Reference proteome</keyword>
<dbReference type="SUPFAM" id="SSF54631">
    <property type="entry name" value="CBS-domain pair"/>
    <property type="match status" value="1"/>
</dbReference>
<dbReference type="EMBL" id="LGRX02000537">
    <property type="protein sequence ID" value="KAK3288262.1"/>
    <property type="molecule type" value="Genomic_DNA"/>
</dbReference>
<feature type="transmembrane region" description="Helical" evidence="9">
    <location>
        <begin position="15"/>
        <end position="32"/>
    </location>
</feature>
<keyword evidence="3" id="KW-0677">Repeat</keyword>
<dbReference type="PANTHER" id="PTHR12064">
    <property type="entry name" value="METAL TRANSPORTER CNNM"/>
    <property type="match status" value="1"/>
</dbReference>